<gene>
    <name evidence="1" type="ORF">COT42_05050</name>
</gene>
<protein>
    <recommendedName>
        <fullName evidence="3">Integrase</fullName>
    </recommendedName>
</protein>
<organism evidence="1 2">
    <name type="scientific">Candidatus Saganbacteria bacterium CG08_land_8_20_14_0_20_45_16</name>
    <dbReference type="NCBI Taxonomy" id="2014293"/>
    <lineage>
        <taxon>Bacteria</taxon>
        <taxon>Bacillati</taxon>
        <taxon>Saganbacteria</taxon>
    </lineage>
</organism>
<reference evidence="1 2" key="1">
    <citation type="submission" date="2017-09" db="EMBL/GenBank/DDBJ databases">
        <title>Depth-based differentiation of microbial function through sediment-hosted aquifers and enrichment of novel symbionts in the deep terrestrial subsurface.</title>
        <authorList>
            <person name="Probst A.J."/>
            <person name="Ladd B."/>
            <person name="Jarett J.K."/>
            <person name="Geller-Mcgrath D.E."/>
            <person name="Sieber C.M."/>
            <person name="Emerson J.B."/>
            <person name="Anantharaman K."/>
            <person name="Thomas B.C."/>
            <person name="Malmstrom R."/>
            <person name="Stieglmeier M."/>
            <person name="Klingl A."/>
            <person name="Woyke T."/>
            <person name="Ryan C.M."/>
            <person name="Banfield J.F."/>
        </authorList>
    </citation>
    <scope>NUCLEOTIDE SEQUENCE [LARGE SCALE GENOMIC DNA]</scope>
    <source>
        <strain evidence="1">CG08_land_8_20_14_0_20_45_16</strain>
    </source>
</reference>
<accession>A0A2H0XX64</accession>
<name>A0A2H0XX64_UNCSA</name>
<evidence type="ECO:0000313" key="1">
    <source>
        <dbReference type="EMBL" id="PIS29526.1"/>
    </source>
</evidence>
<evidence type="ECO:0008006" key="3">
    <source>
        <dbReference type="Google" id="ProtNLM"/>
    </source>
</evidence>
<evidence type="ECO:0000313" key="2">
    <source>
        <dbReference type="Proteomes" id="UP000231343"/>
    </source>
</evidence>
<sequence>MDQKIKTVGDLEKFLEASQDLDFRQTDRKTTYAWVDELLKRFNYHAESKKRKGILKRYVVKLTCYSDRQVKRLIKEHNWFGKLRVKKSCYRNRFSKTYTSSRANQAIFASIASIRAILASKKVF</sequence>
<feature type="non-terminal residue" evidence="1">
    <location>
        <position position="124"/>
    </location>
</feature>
<dbReference type="EMBL" id="PEYM01000080">
    <property type="protein sequence ID" value="PIS29526.1"/>
    <property type="molecule type" value="Genomic_DNA"/>
</dbReference>
<dbReference type="Proteomes" id="UP000231343">
    <property type="component" value="Unassembled WGS sequence"/>
</dbReference>
<dbReference type="AlphaFoldDB" id="A0A2H0XX64"/>
<proteinExistence type="predicted"/>
<comment type="caution">
    <text evidence="1">The sequence shown here is derived from an EMBL/GenBank/DDBJ whole genome shotgun (WGS) entry which is preliminary data.</text>
</comment>